<evidence type="ECO:0000256" key="2">
    <source>
        <dbReference type="ARBA" id="ARBA00022679"/>
    </source>
</evidence>
<dbReference type="SUPFAM" id="SSF52540">
    <property type="entry name" value="P-loop containing nucleoside triphosphate hydrolases"/>
    <property type="match status" value="1"/>
</dbReference>
<proteinExistence type="inferred from homology"/>
<organism evidence="4 5">
    <name type="scientific">Aedes aegypti</name>
    <name type="common">Yellowfever mosquito</name>
    <name type="synonym">Culex aegypti</name>
    <dbReference type="NCBI Taxonomy" id="7159"/>
    <lineage>
        <taxon>Eukaryota</taxon>
        <taxon>Metazoa</taxon>
        <taxon>Ecdysozoa</taxon>
        <taxon>Arthropoda</taxon>
        <taxon>Hexapoda</taxon>
        <taxon>Insecta</taxon>
        <taxon>Pterygota</taxon>
        <taxon>Neoptera</taxon>
        <taxon>Endopterygota</taxon>
        <taxon>Diptera</taxon>
        <taxon>Nematocera</taxon>
        <taxon>Culicoidea</taxon>
        <taxon>Culicidae</taxon>
        <taxon>Culicinae</taxon>
        <taxon>Aedini</taxon>
        <taxon>Aedes</taxon>
        <taxon>Stegomyia</taxon>
    </lineage>
</organism>
<dbReference type="Proteomes" id="UP000682892">
    <property type="component" value="Unassembled WGS sequence"/>
</dbReference>
<protein>
    <submittedName>
        <fullName evidence="4">AAEL006353-PA</fullName>
    </submittedName>
</protein>
<evidence type="ECO:0000259" key="3">
    <source>
        <dbReference type="Pfam" id="PF00685"/>
    </source>
</evidence>
<evidence type="ECO:0000313" key="4">
    <source>
        <dbReference type="EMBL" id="EAT42075.1"/>
    </source>
</evidence>
<reference evidence="4" key="3">
    <citation type="submission" date="2012-09" db="EMBL/GenBank/DDBJ databases">
        <authorList>
            <consortium name="VectorBase"/>
        </authorList>
    </citation>
    <scope>NUCLEOTIDE SEQUENCE</scope>
    <source>
        <strain evidence="4">Liverpool</strain>
    </source>
</reference>
<keyword evidence="2" id="KW-0808">Transferase</keyword>
<dbReference type="InterPro" id="IPR027417">
    <property type="entry name" value="P-loop_NTPase"/>
</dbReference>
<comment type="similarity">
    <text evidence="1">Belongs to the sulfotransferase 1 family.</text>
</comment>
<dbReference type="OrthoDB" id="205623at2759"/>
<dbReference type="EMBL" id="CH477386">
    <property type="protein sequence ID" value="EAT42075.1"/>
    <property type="molecule type" value="Genomic_DNA"/>
</dbReference>
<dbReference type="AlphaFoldDB" id="A0A1S4FDD4"/>
<dbReference type="InterPro" id="IPR000863">
    <property type="entry name" value="Sulfotransferase_dom"/>
</dbReference>
<accession>A0A1S4FDD4</accession>
<dbReference type="PANTHER" id="PTHR11783">
    <property type="entry name" value="SULFOTRANSFERASE SULT"/>
    <property type="match status" value="1"/>
</dbReference>
<dbReference type="GO" id="GO:0008146">
    <property type="term" value="F:sulfotransferase activity"/>
    <property type="evidence" value="ECO:0007669"/>
    <property type="project" value="InterPro"/>
</dbReference>
<evidence type="ECO:0000313" key="5">
    <source>
        <dbReference type="Proteomes" id="UP000682892"/>
    </source>
</evidence>
<dbReference type="Pfam" id="PF00685">
    <property type="entry name" value="Sulfotransfer_1"/>
    <property type="match status" value="1"/>
</dbReference>
<name>A0A1S4FDD4_AEDAE</name>
<evidence type="ECO:0000256" key="1">
    <source>
        <dbReference type="ARBA" id="ARBA00005771"/>
    </source>
</evidence>
<reference evidence="4" key="1">
    <citation type="submission" date="2005-10" db="EMBL/GenBank/DDBJ databases">
        <authorList>
            <person name="Loftus B.J."/>
            <person name="Nene V.M."/>
            <person name="Hannick L.I."/>
            <person name="Bidwell S."/>
            <person name="Haas B."/>
            <person name="Amedeo P."/>
            <person name="Orvis J."/>
            <person name="Wortman J.R."/>
            <person name="White O.R."/>
            <person name="Salzberg S."/>
            <person name="Shumway M."/>
            <person name="Koo H."/>
            <person name="Zhao Y."/>
            <person name="Holmes M."/>
            <person name="Miller J."/>
            <person name="Schatz M."/>
            <person name="Pop M."/>
            <person name="Pai G."/>
            <person name="Utterback T."/>
            <person name="Rogers Y.-H."/>
            <person name="Kravitz S."/>
            <person name="Fraser C.M."/>
        </authorList>
    </citation>
    <scope>NUCLEOTIDE SEQUENCE</scope>
    <source>
        <strain evidence="4">Liverpool</strain>
    </source>
</reference>
<feature type="domain" description="Sulfotransferase" evidence="3">
    <location>
        <begin position="67"/>
        <end position="321"/>
    </location>
</feature>
<sequence length="327" mass="38325">MFRYNFLDRNEVKRFETPFNENYMEVHLEDTSVNPTGNQSWKPIHCVMPSKYQDYAERIRNLTVYEDDVWIVTFPKAGTTWTQEMVWLIDHDLDYKTASTVNLTERSVFLEISALVSHLGLPDTVTQVEQLNRPRHIKSHLPLALLPMQLWTVKPKIIYTARNPKDVTTSFMHHYKYLHGFKGTQEDFLDGILADKIVYCPQIKHATEFWAIANLEHVLFIHFEDMKRNLTTVLQSVCNFLGKTYTSRQLLELKQHLTFDTMKANNAANNQILVKQIQIASGIRNDFKFMRKGQVGSYKDELPTAFINKFNEFVENQLSGTTFQYRE</sequence>
<dbReference type="OMA" id="HATEFWR"/>
<reference evidence="4" key="2">
    <citation type="journal article" date="2007" name="Science">
        <title>Genome sequence of Aedes aegypti, a major arbovirus vector.</title>
        <authorList>
            <person name="Nene V."/>
            <person name="Wortman J.R."/>
            <person name="Lawson D."/>
            <person name="Haas B."/>
            <person name="Kodira C."/>
            <person name="Tu Z.J."/>
            <person name="Loftus B."/>
            <person name="Xi Z."/>
            <person name="Megy K."/>
            <person name="Grabherr M."/>
            <person name="Ren Q."/>
            <person name="Zdobnov E.M."/>
            <person name="Lobo N.F."/>
            <person name="Campbell K.S."/>
            <person name="Brown S.E."/>
            <person name="Bonaldo M.F."/>
            <person name="Zhu J."/>
            <person name="Sinkins S.P."/>
            <person name="Hogenkamp D.G."/>
            <person name="Amedeo P."/>
            <person name="Arensburger P."/>
            <person name="Atkinson P.W."/>
            <person name="Bidwell S."/>
            <person name="Biedler J."/>
            <person name="Birney E."/>
            <person name="Bruggner R.V."/>
            <person name="Costas J."/>
            <person name="Coy M.R."/>
            <person name="Crabtree J."/>
            <person name="Crawford M."/>
            <person name="Debruyn B."/>
            <person name="Decaprio D."/>
            <person name="Eiglmeier K."/>
            <person name="Eisenstadt E."/>
            <person name="El-Dorry H."/>
            <person name="Gelbart W.M."/>
            <person name="Gomes S.L."/>
            <person name="Hammond M."/>
            <person name="Hannick L.I."/>
            <person name="Hogan J.R."/>
            <person name="Holmes M.H."/>
            <person name="Jaffe D."/>
            <person name="Johnston J.S."/>
            <person name="Kennedy R.C."/>
            <person name="Koo H."/>
            <person name="Kravitz S."/>
            <person name="Kriventseva E.V."/>
            <person name="Kulp D."/>
            <person name="Labutti K."/>
            <person name="Lee E."/>
            <person name="Li S."/>
            <person name="Lovin D.D."/>
            <person name="Mao C."/>
            <person name="Mauceli E."/>
            <person name="Menck C.F."/>
            <person name="Miller J.R."/>
            <person name="Montgomery P."/>
            <person name="Mori A."/>
            <person name="Nascimento A.L."/>
            <person name="Naveira H.F."/>
            <person name="Nusbaum C."/>
            <person name="O'leary S."/>
            <person name="Orvis J."/>
            <person name="Pertea M."/>
            <person name="Quesneville H."/>
            <person name="Reidenbach K.R."/>
            <person name="Rogers Y.H."/>
            <person name="Roth C.W."/>
            <person name="Schneider J.R."/>
            <person name="Schatz M."/>
            <person name="Shumway M."/>
            <person name="Stanke M."/>
            <person name="Stinson E.O."/>
            <person name="Tubio J.M."/>
            <person name="Vanzee J.P."/>
            <person name="Verjovski-Almeida S."/>
            <person name="Werner D."/>
            <person name="White O."/>
            <person name="Wyder S."/>
            <person name="Zeng Q."/>
            <person name="Zhao Q."/>
            <person name="Zhao Y."/>
            <person name="Hill C.A."/>
            <person name="Raikhel A.S."/>
            <person name="Soares M.B."/>
            <person name="Knudson D.L."/>
            <person name="Lee N.H."/>
            <person name="Galagan J."/>
            <person name="Salzberg S.L."/>
            <person name="Paulsen I.T."/>
            <person name="Dimopoulos G."/>
            <person name="Collins F.H."/>
            <person name="Birren B."/>
            <person name="Fraser-Liggett C.M."/>
            <person name="Severson D.W."/>
        </authorList>
    </citation>
    <scope>NUCLEOTIDE SEQUENCE [LARGE SCALE GENOMIC DNA]</scope>
    <source>
        <strain evidence="4">Liverpool</strain>
    </source>
</reference>
<dbReference type="Gene3D" id="3.40.50.300">
    <property type="entry name" value="P-loop containing nucleotide triphosphate hydrolases"/>
    <property type="match status" value="1"/>
</dbReference>
<dbReference type="HOGENOM" id="CLU_027239_1_1_1"/>
<gene>
    <name evidence="4" type="ORF">AaeL_AAEL006353</name>
</gene>